<feature type="transmembrane region" description="Helical" evidence="8">
    <location>
        <begin position="759"/>
        <end position="778"/>
    </location>
</feature>
<feature type="transmembrane region" description="Helical" evidence="8">
    <location>
        <begin position="652"/>
        <end position="674"/>
    </location>
</feature>
<dbReference type="GO" id="GO:0031419">
    <property type="term" value="F:cobalamin binding"/>
    <property type="evidence" value="ECO:0007669"/>
    <property type="project" value="InterPro"/>
</dbReference>
<dbReference type="CDD" id="cd01115">
    <property type="entry name" value="SLC13_permease"/>
    <property type="match status" value="1"/>
</dbReference>
<keyword evidence="7" id="KW-1015">Disulfide bond</keyword>
<feature type="transmembrane region" description="Helical" evidence="8">
    <location>
        <begin position="596"/>
        <end position="617"/>
    </location>
</feature>
<feature type="non-terminal residue" evidence="10">
    <location>
        <position position="1012"/>
    </location>
</feature>
<feature type="disulfide bond" evidence="7">
    <location>
        <begin position="161"/>
        <end position="199"/>
    </location>
</feature>
<dbReference type="GO" id="GO:0015141">
    <property type="term" value="F:succinate transmembrane transporter activity"/>
    <property type="evidence" value="ECO:0007669"/>
    <property type="project" value="TreeGrafter"/>
</dbReference>
<feature type="signal peptide" evidence="9">
    <location>
        <begin position="1"/>
        <end position="23"/>
    </location>
</feature>
<feature type="non-terminal residue" evidence="10">
    <location>
        <position position="1"/>
    </location>
</feature>
<accession>A0A836EWF2</accession>
<dbReference type="AlphaFoldDB" id="A0A836EWF2"/>
<feature type="transmembrane region" description="Helical" evidence="8">
    <location>
        <begin position="500"/>
        <end position="528"/>
    </location>
</feature>
<dbReference type="Gene3D" id="1.50.10.20">
    <property type="match status" value="1"/>
</dbReference>
<comment type="similarity">
    <text evidence="2">Belongs to the SLC13A/DASS transporter (TC 2.A.47) family. NADC subfamily.</text>
</comment>
<evidence type="ECO:0000256" key="7">
    <source>
        <dbReference type="PIRSR" id="PIRSR602157-2"/>
    </source>
</evidence>
<evidence type="ECO:0000313" key="11">
    <source>
        <dbReference type="Proteomes" id="UP000669903"/>
    </source>
</evidence>
<evidence type="ECO:0000313" key="10">
    <source>
        <dbReference type="EMBL" id="KAG5331182.1"/>
    </source>
</evidence>
<comment type="caution">
    <text evidence="10">The sequence shown here is derived from an EMBL/GenBank/DDBJ whole genome shotgun (WGS) entry which is preliminary data.</text>
</comment>
<feature type="binding site" evidence="6">
    <location>
        <position position="188"/>
    </location>
    <ligand>
        <name>cyanocob(III)alamin</name>
        <dbReference type="ChEBI" id="CHEBI:17439"/>
    </ligand>
</feature>
<dbReference type="GO" id="GO:0015137">
    <property type="term" value="F:citrate transmembrane transporter activity"/>
    <property type="evidence" value="ECO:0007669"/>
    <property type="project" value="TreeGrafter"/>
</dbReference>
<feature type="transmembrane region" description="Helical" evidence="8">
    <location>
        <begin position="851"/>
        <end position="872"/>
    </location>
</feature>
<dbReference type="InterPro" id="IPR001898">
    <property type="entry name" value="SLC13A/DASS"/>
</dbReference>
<feature type="transmembrane region" description="Helical" evidence="8">
    <location>
        <begin position="790"/>
        <end position="812"/>
    </location>
</feature>
<dbReference type="Pfam" id="PF01122">
    <property type="entry name" value="Cobalamin_bind"/>
    <property type="match status" value="1"/>
</dbReference>
<evidence type="ECO:0000256" key="4">
    <source>
        <dbReference type="ARBA" id="ARBA00022989"/>
    </source>
</evidence>
<feature type="binding site" evidence="6">
    <location>
        <begin position="425"/>
        <end position="427"/>
    </location>
    <ligand>
        <name>cyanocob(III)alamin</name>
        <dbReference type="ChEBI" id="CHEBI:17439"/>
    </ligand>
</feature>
<keyword evidence="3 8" id="KW-0812">Transmembrane</keyword>
<dbReference type="EMBL" id="JAANIC010005639">
    <property type="protein sequence ID" value="KAG5331182.1"/>
    <property type="molecule type" value="Genomic_DNA"/>
</dbReference>
<feature type="binding site" evidence="6">
    <location>
        <begin position="408"/>
        <end position="409"/>
    </location>
    <ligand>
        <name>cyanocob(III)alamin</name>
        <dbReference type="ChEBI" id="CHEBI:17439"/>
    </ligand>
</feature>
<keyword evidence="4 8" id="KW-1133">Transmembrane helix</keyword>
<evidence type="ECO:0000256" key="6">
    <source>
        <dbReference type="PIRSR" id="PIRSR602157-1"/>
    </source>
</evidence>
<evidence type="ECO:0000256" key="9">
    <source>
        <dbReference type="SAM" id="SignalP"/>
    </source>
</evidence>
<gene>
    <name evidence="10" type="primary">Indy_0</name>
    <name evidence="10" type="ORF">G6Z76_0001009</name>
</gene>
<keyword evidence="6" id="KW-0170">Cobalt</keyword>
<keyword evidence="9" id="KW-0732">Signal</keyword>
<dbReference type="PANTHER" id="PTHR10283:SF82">
    <property type="entry name" value="SOLUTE CARRIER FAMILY 13 MEMBER 2"/>
    <property type="match status" value="1"/>
</dbReference>
<dbReference type="InterPro" id="IPR002157">
    <property type="entry name" value="Cbl-bd_prot"/>
</dbReference>
<feature type="binding site" evidence="6">
    <location>
        <position position="232"/>
    </location>
    <ligand>
        <name>cyanocob(III)alamin</name>
        <dbReference type="ChEBI" id="CHEBI:17439"/>
    </ligand>
</feature>
<comment type="subcellular location">
    <subcellularLocation>
        <location evidence="1">Membrane</location>
        <topology evidence="1">Multi-pass membrane protein</topology>
    </subcellularLocation>
</comment>
<name>A0A836EWF2_9HYME</name>
<dbReference type="Pfam" id="PF00939">
    <property type="entry name" value="Na_sulph_symp"/>
    <property type="match status" value="1"/>
</dbReference>
<feature type="transmembrane region" description="Helical" evidence="8">
    <location>
        <begin position="540"/>
        <end position="560"/>
    </location>
</feature>
<evidence type="ECO:0000256" key="3">
    <source>
        <dbReference type="ARBA" id="ARBA00022692"/>
    </source>
</evidence>
<evidence type="ECO:0000256" key="1">
    <source>
        <dbReference type="ARBA" id="ARBA00004141"/>
    </source>
</evidence>
<dbReference type="GO" id="GO:0005886">
    <property type="term" value="C:plasma membrane"/>
    <property type="evidence" value="ECO:0007669"/>
    <property type="project" value="TreeGrafter"/>
</dbReference>
<proteinExistence type="inferred from homology"/>
<keyword evidence="11" id="KW-1185">Reference proteome</keyword>
<reference evidence="10" key="1">
    <citation type="submission" date="2020-03" db="EMBL/GenBank/DDBJ databases">
        <title>Relaxed selection underlies rapid genomic changes in the transitions from sociality to social parasitism in ants.</title>
        <authorList>
            <person name="Bi X."/>
        </authorList>
    </citation>
    <scope>NUCLEOTIDE SEQUENCE</scope>
    <source>
        <strain evidence="10">BGI-DK2014a</strain>
        <tissue evidence="10">Whole body</tissue>
    </source>
</reference>
<feature type="transmembrane region" description="Helical" evidence="8">
    <location>
        <begin position="694"/>
        <end position="716"/>
    </location>
</feature>
<evidence type="ECO:0000256" key="2">
    <source>
        <dbReference type="ARBA" id="ARBA00006772"/>
    </source>
</evidence>
<sequence length="1012" mass="112152">MWDKANTTAVIYLLGWLCVFTWAEVSNAEMTSADAEAETILERAATWLWSQRDKDASWGNDTHRVVLVLRLANLSRDDNIAPPAPLELQLIAKQMELEIVLLLWRHREIGFSPGQLARYTLALNAMCMDPRQFHGHDLIGTLQHHEPPTDYDFALTTLAACSAQAHVRKRQMRRLLDIANAARDHNVDTIAMLILALRCIVQDHRHRNLHHIVRKPSIELAQQQRHDGSFGDLRNTVLVMQALEEIENEPADNWNRSAALAWLINQQRSDGSFHGNIHATAEAMLGVAPRGLASIRALDCGQGLLDNSSPRLTTSNIADIGTPDDHSEIPLPSEISGNNTSNTDITLATAPVLINVSYTLWVGSNVNETYNLTVTVPKNETFYSVMLLAASMSPHFQFTASEWPNGHYVHTLAGYKEEPMSYHYWLLYRLSSPPEPSSPPGNQLVAPGELQNYGTHGDKCLNTQSCTRSCTHIREDIQRNKKKTGEAMGRHEKAFEVRCAYIVLLAAGYWVTECLPIGITSLIPIVLFPLFGILSTQETCVCYMNDTIMVFIGGLILAIATEHCNLHLRIALIVMKTLGCSHAKLVGGLCTVTTFLSMWIANAAATAMMVPIAFAVLHELERQGLGKVFDIKKDPEDPEAEPDIRPTNLTKAYLFAAAYASSFGGTGAIIGTPTNLAFKGIYEYNFPAADPITFGNWMVASIPQMATNSFILWLYLRITFLGYLRPHSKDAEMARIGIEGETVANQVISQNLKNLGPMTFHEISIALLFTGCIFLWIFRAPGFVRGWSEILTDVIIADSMPVVFVCLLMFFIPKEPIFLHFYSSDPSKRVTRSSEGLITWHIIQTKMPWRLVFLLGSGFAISKGSSVSGLAMKVGLALVPLKELPPVLMLAIVIFFVGTMTEFTSNVGTANILLPVVAHMCVAMKIHPLYLMMPVTLTCSYAFRMPAATPPNAIITVAGHLKTKILLAVGCFPAIYSLIVQVILFPTWGAFIYDIGEFPAWAEKPIEIPRKS</sequence>
<dbReference type="InterPro" id="IPR008930">
    <property type="entry name" value="Terpenoid_cyclase/PrenylTrfase"/>
</dbReference>
<evidence type="ECO:0000256" key="8">
    <source>
        <dbReference type="SAM" id="Phobius"/>
    </source>
</evidence>
<keyword evidence="5 8" id="KW-0472">Membrane</keyword>
<dbReference type="GO" id="GO:0015889">
    <property type="term" value="P:cobalamin transport"/>
    <property type="evidence" value="ECO:0007669"/>
    <property type="project" value="InterPro"/>
</dbReference>
<protein>
    <submittedName>
        <fullName evidence="10">INDY1 protein</fullName>
    </submittedName>
</protein>
<dbReference type="Gene3D" id="2.170.130.30">
    <property type="match status" value="1"/>
</dbReference>
<dbReference type="PANTHER" id="PTHR10283">
    <property type="entry name" value="SOLUTE CARRIER FAMILY 13 MEMBER"/>
    <property type="match status" value="1"/>
</dbReference>
<evidence type="ECO:0000256" key="5">
    <source>
        <dbReference type="ARBA" id="ARBA00023136"/>
    </source>
</evidence>
<organism evidence="10 11">
    <name type="scientific">Acromyrmex charruanus</name>
    <dbReference type="NCBI Taxonomy" id="2715315"/>
    <lineage>
        <taxon>Eukaryota</taxon>
        <taxon>Metazoa</taxon>
        <taxon>Ecdysozoa</taxon>
        <taxon>Arthropoda</taxon>
        <taxon>Hexapoda</taxon>
        <taxon>Insecta</taxon>
        <taxon>Pterygota</taxon>
        <taxon>Neoptera</taxon>
        <taxon>Endopterygota</taxon>
        <taxon>Hymenoptera</taxon>
        <taxon>Apocrita</taxon>
        <taxon>Aculeata</taxon>
        <taxon>Formicoidea</taxon>
        <taxon>Formicidae</taxon>
        <taxon>Myrmicinae</taxon>
        <taxon>Acromyrmex</taxon>
    </lineage>
</organism>
<feature type="chain" id="PRO_5032523622" evidence="9">
    <location>
        <begin position="24"/>
        <end position="1012"/>
    </location>
</feature>
<feature type="transmembrane region" description="Helical" evidence="8">
    <location>
        <begin position="965"/>
        <end position="985"/>
    </location>
</feature>
<dbReference type="Proteomes" id="UP000669903">
    <property type="component" value="Unassembled WGS sequence"/>
</dbReference>
<dbReference type="SUPFAM" id="SSF48239">
    <property type="entry name" value="Terpenoid cyclases/Protein prenyltransferases"/>
    <property type="match status" value="1"/>
</dbReference>